<protein>
    <submittedName>
        <fullName evidence="3">Uncharacterized protein</fullName>
    </submittedName>
</protein>
<name>A0AAV0R926_9ROSI</name>
<dbReference type="EMBL" id="CAMGYJ010000010">
    <property type="protein sequence ID" value="CAI0552997.1"/>
    <property type="molecule type" value="Genomic_DNA"/>
</dbReference>
<keyword evidence="4" id="KW-1185">Reference proteome</keyword>
<dbReference type="Proteomes" id="UP001154282">
    <property type="component" value="Unassembled WGS sequence"/>
</dbReference>
<organism evidence="3 4">
    <name type="scientific">Linum tenue</name>
    <dbReference type="NCBI Taxonomy" id="586396"/>
    <lineage>
        <taxon>Eukaryota</taxon>
        <taxon>Viridiplantae</taxon>
        <taxon>Streptophyta</taxon>
        <taxon>Embryophyta</taxon>
        <taxon>Tracheophyta</taxon>
        <taxon>Spermatophyta</taxon>
        <taxon>Magnoliopsida</taxon>
        <taxon>eudicotyledons</taxon>
        <taxon>Gunneridae</taxon>
        <taxon>Pentapetalae</taxon>
        <taxon>rosids</taxon>
        <taxon>fabids</taxon>
        <taxon>Malpighiales</taxon>
        <taxon>Linaceae</taxon>
        <taxon>Linum</taxon>
    </lineage>
</organism>
<feature type="region of interest" description="Disordered" evidence="1">
    <location>
        <begin position="94"/>
        <end position="135"/>
    </location>
</feature>
<evidence type="ECO:0000313" key="3">
    <source>
        <dbReference type="EMBL" id="CAI0552997.1"/>
    </source>
</evidence>
<evidence type="ECO:0000256" key="2">
    <source>
        <dbReference type="SAM" id="SignalP"/>
    </source>
</evidence>
<feature type="compositionally biased region" description="Low complexity" evidence="1">
    <location>
        <begin position="118"/>
        <end position="135"/>
    </location>
</feature>
<reference evidence="3" key="1">
    <citation type="submission" date="2022-08" db="EMBL/GenBank/DDBJ databases">
        <authorList>
            <person name="Gutierrez-Valencia J."/>
        </authorList>
    </citation>
    <scope>NUCLEOTIDE SEQUENCE</scope>
</reference>
<feature type="signal peptide" evidence="2">
    <location>
        <begin position="1"/>
        <end position="31"/>
    </location>
</feature>
<sequence>MTSSSPHNITWTTTTVAVAVLLLLIITGSSGFSTPPARYNNISSSSSLAAGRRRAGGWKMKWRWWYRRKVEPSEILLGSSEAVKGSSFSHHRLRYTKQSEQLESTAAPAPPPAEGCGSSIQPPSSSLSESPMVAR</sequence>
<gene>
    <name evidence="3" type="ORF">LITE_LOCUS46666</name>
</gene>
<keyword evidence="2" id="KW-0732">Signal</keyword>
<dbReference type="AlphaFoldDB" id="A0AAV0R926"/>
<feature type="chain" id="PRO_5043684575" evidence="2">
    <location>
        <begin position="32"/>
        <end position="135"/>
    </location>
</feature>
<evidence type="ECO:0000313" key="4">
    <source>
        <dbReference type="Proteomes" id="UP001154282"/>
    </source>
</evidence>
<comment type="caution">
    <text evidence="3">The sequence shown here is derived from an EMBL/GenBank/DDBJ whole genome shotgun (WGS) entry which is preliminary data.</text>
</comment>
<proteinExistence type="predicted"/>
<accession>A0AAV0R926</accession>
<evidence type="ECO:0000256" key="1">
    <source>
        <dbReference type="SAM" id="MobiDB-lite"/>
    </source>
</evidence>